<evidence type="ECO:0000256" key="2">
    <source>
        <dbReference type="ARBA" id="ARBA00022737"/>
    </source>
</evidence>
<evidence type="ECO:0000256" key="1">
    <source>
        <dbReference type="ARBA" id="ARBA00022614"/>
    </source>
</evidence>
<dbReference type="InterPro" id="IPR010920">
    <property type="entry name" value="LSM_dom_sf"/>
</dbReference>
<evidence type="ECO:0000313" key="5">
    <source>
        <dbReference type="EMBL" id="KAG5543835.1"/>
    </source>
</evidence>
<keyword evidence="6" id="KW-1185">Reference proteome</keyword>
<gene>
    <name evidence="5" type="ORF">RHGRI_016555</name>
</gene>
<feature type="domain" description="Leucine-rich repeat-containing N-terminal plant-type" evidence="4">
    <location>
        <begin position="91"/>
        <end position="129"/>
    </location>
</feature>
<dbReference type="Proteomes" id="UP000823749">
    <property type="component" value="Chromosome 6"/>
</dbReference>
<protein>
    <recommendedName>
        <fullName evidence="4">Leucine-rich repeat-containing N-terminal plant-type domain-containing protein</fullName>
    </recommendedName>
</protein>
<accession>A0AAV6JUI6</accession>
<sequence>MPKPTNHAINLTAAGHHHHRPPSRPASYRRTTSPPRLLSSGPITPNCILCFTFNPEKEKEEKEKKNRGKQGKKCCYQVCRSLAFAILDPIDFLALQSIRKSLDDTPGSNYFSTWDFTSDPCNFAGVYCDGDKVIALNLGDPKGGGAVEFRCGDLSYGGRSDGDGDIVLQAYDQHLNMILGDVEEIVTTVEIDDETYEEIVRVSKQADNPFSFCTGRWRDTGFSTSADSLMEATLHIWLDGIMFESNVRLLLLVGFQFPFNLKIL</sequence>
<dbReference type="EMBL" id="JACTNZ010000006">
    <property type="protein sequence ID" value="KAG5543835.1"/>
    <property type="molecule type" value="Genomic_DNA"/>
</dbReference>
<keyword evidence="2" id="KW-0677">Repeat</keyword>
<feature type="compositionally biased region" description="Low complexity" evidence="3">
    <location>
        <begin position="25"/>
        <end position="36"/>
    </location>
</feature>
<dbReference type="SUPFAM" id="SSF50182">
    <property type="entry name" value="Sm-like ribonucleoproteins"/>
    <property type="match status" value="1"/>
</dbReference>
<proteinExistence type="predicted"/>
<dbReference type="Pfam" id="PF08263">
    <property type="entry name" value="LRRNT_2"/>
    <property type="match status" value="1"/>
</dbReference>
<comment type="caution">
    <text evidence="5">The sequence shown here is derived from an EMBL/GenBank/DDBJ whole genome shotgun (WGS) entry which is preliminary data.</text>
</comment>
<evidence type="ECO:0000313" key="6">
    <source>
        <dbReference type="Proteomes" id="UP000823749"/>
    </source>
</evidence>
<reference evidence="5 6" key="1">
    <citation type="submission" date="2020-08" db="EMBL/GenBank/DDBJ databases">
        <title>Plant Genome Project.</title>
        <authorList>
            <person name="Zhang R.-G."/>
        </authorList>
    </citation>
    <scope>NUCLEOTIDE SEQUENCE [LARGE SCALE GENOMIC DNA]</scope>
    <source>
        <strain evidence="5">WSP0</strain>
        <tissue evidence="5">Leaf</tissue>
    </source>
</reference>
<dbReference type="PANTHER" id="PTHR48009">
    <property type="entry name" value="LEUCINE-RICH REPEAT (LRR) FAMILY PROTEIN"/>
    <property type="match status" value="1"/>
</dbReference>
<dbReference type="InterPro" id="IPR053213">
    <property type="entry name" value="RLP29"/>
</dbReference>
<name>A0AAV6JUI6_9ERIC</name>
<dbReference type="InterPro" id="IPR013210">
    <property type="entry name" value="LRR_N_plant-typ"/>
</dbReference>
<feature type="region of interest" description="Disordered" evidence="3">
    <location>
        <begin position="1"/>
        <end position="40"/>
    </location>
</feature>
<organism evidence="5 6">
    <name type="scientific">Rhododendron griersonianum</name>
    <dbReference type="NCBI Taxonomy" id="479676"/>
    <lineage>
        <taxon>Eukaryota</taxon>
        <taxon>Viridiplantae</taxon>
        <taxon>Streptophyta</taxon>
        <taxon>Embryophyta</taxon>
        <taxon>Tracheophyta</taxon>
        <taxon>Spermatophyta</taxon>
        <taxon>Magnoliopsida</taxon>
        <taxon>eudicotyledons</taxon>
        <taxon>Gunneridae</taxon>
        <taxon>Pentapetalae</taxon>
        <taxon>asterids</taxon>
        <taxon>Ericales</taxon>
        <taxon>Ericaceae</taxon>
        <taxon>Ericoideae</taxon>
        <taxon>Rhodoreae</taxon>
        <taxon>Rhododendron</taxon>
    </lineage>
</organism>
<evidence type="ECO:0000259" key="4">
    <source>
        <dbReference type="Pfam" id="PF08263"/>
    </source>
</evidence>
<keyword evidence="1" id="KW-0433">Leucine-rich repeat</keyword>
<dbReference type="AlphaFoldDB" id="A0AAV6JUI6"/>
<dbReference type="PANTHER" id="PTHR48009:SF4">
    <property type="entry name" value="LEUCINE-RICH REPEAT (LRR) FAMILY PROTEIN"/>
    <property type="match status" value="1"/>
</dbReference>
<evidence type="ECO:0000256" key="3">
    <source>
        <dbReference type="SAM" id="MobiDB-lite"/>
    </source>
</evidence>
<dbReference type="Gene3D" id="2.30.30.100">
    <property type="match status" value="1"/>
</dbReference>